<evidence type="ECO:0000259" key="3">
    <source>
        <dbReference type="PROSITE" id="PS50977"/>
    </source>
</evidence>
<dbReference type="InterPro" id="IPR041490">
    <property type="entry name" value="KstR2_TetR_C"/>
</dbReference>
<dbReference type="InterPro" id="IPR001647">
    <property type="entry name" value="HTH_TetR"/>
</dbReference>
<feature type="domain" description="HTH tetR-type" evidence="3">
    <location>
        <begin position="4"/>
        <end position="64"/>
    </location>
</feature>
<evidence type="ECO:0000313" key="4">
    <source>
        <dbReference type="EMBL" id="QQU01747.1"/>
    </source>
</evidence>
<dbReference type="GO" id="GO:0003677">
    <property type="term" value="F:DNA binding"/>
    <property type="evidence" value="ECO:0007669"/>
    <property type="project" value="UniProtKB-UniRule"/>
</dbReference>
<dbReference type="PROSITE" id="PS01081">
    <property type="entry name" value="HTH_TETR_1"/>
    <property type="match status" value="1"/>
</dbReference>
<organism evidence="5 6">
    <name type="scientific">Myroides odoratus</name>
    <name type="common">Flavobacterium odoratum</name>
    <dbReference type="NCBI Taxonomy" id="256"/>
    <lineage>
        <taxon>Bacteria</taxon>
        <taxon>Pseudomonadati</taxon>
        <taxon>Bacteroidota</taxon>
        <taxon>Flavobacteriia</taxon>
        <taxon>Flavobacteriales</taxon>
        <taxon>Flavobacteriaceae</taxon>
        <taxon>Myroides</taxon>
    </lineage>
</organism>
<dbReference type="Gene3D" id="1.10.357.10">
    <property type="entry name" value="Tetracycline Repressor, domain 2"/>
    <property type="match status" value="1"/>
</dbReference>
<feature type="DNA-binding region" description="H-T-H motif" evidence="2">
    <location>
        <begin position="27"/>
        <end position="46"/>
    </location>
</feature>
<dbReference type="SUPFAM" id="SSF46689">
    <property type="entry name" value="Homeodomain-like"/>
    <property type="match status" value="1"/>
</dbReference>
<dbReference type="InterPro" id="IPR036271">
    <property type="entry name" value="Tet_transcr_reg_TetR-rel_C_sf"/>
</dbReference>
<name>A0A378S1G4_MYROD</name>
<sequence>MALNDKQKEILLVAEELFSQKGIDGTSIRDISKAAGINVAMINYYFGSKSAMVSALFEIRLTRTREKLIDLTDNTLLNSFEKLLAFVEHLMAVQLNNADFHLILMNQLAKKQNVPEISEGIVLLKRDIMQHINRFIEEGYESGLFQAKPDPITFVIFSMGVTTYLIHHEHMLYEYWNLTNHDEFSLHIKQQIYPHLIQSFKSILIYNEQK</sequence>
<evidence type="ECO:0000313" key="5">
    <source>
        <dbReference type="EMBL" id="STZ27430.1"/>
    </source>
</evidence>
<evidence type="ECO:0000256" key="1">
    <source>
        <dbReference type="ARBA" id="ARBA00023125"/>
    </source>
</evidence>
<gene>
    <name evidence="5" type="primary">kstR2_1</name>
    <name evidence="4" type="ORF">I6I88_08410</name>
    <name evidence="5" type="ORF">NCTC11179_00965</name>
</gene>
<dbReference type="InterPro" id="IPR023772">
    <property type="entry name" value="DNA-bd_HTH_TetR-type_CS"/>
</dbReference>
<dbReference type="PRINTS" id="PR00455">
    <property type="entry name" value="HTHTETR"/>
</dbReference>
<dbReference type="EMBL" id="UGQL01000001">
    <property type="protein sequence ID" value="STZ27430.1"/>
    <property type="molecule type" value="Genomic_DNA"/>
</dbReference>
<dbReference type="InterPro" id="IPR050624">
    <property type="entry name" value="HTH-type_Tx_Regulator"/>
</dbReference>
<proteinExistence type="predicted"/>
<dbReference type="Pfam" id="PF00440">
    <property type="entry name" value="TetR_N"/>
    <property type="match status" value="1"/>
</dbReference>
<keyword evidence="1 2" id="KW-0238">DNA-binding</keyword>
<keyword evidence="6" id="KW-1185">Reference proteome</keyword>
<evidence type="ECO:0000256" key="2">
    <source>
        <dbReference type="PROSITE-ProRule" id="PRU00335"/>
    </source>
</evidence>
<dbReference type="RefSeq" id="WP_002992446.1">
    <property type="nucleotide sequence ID" value="NZ_CP068107.1"/>
</dbReference>
<evidence type="ECO:0000313" key="6">
    <source>
        <dbReference type="Proteomes" id="UP000255024"/>
    </source>
</evidence>
<dbReference type="SUPFAM" id="SSF48498">
    <property type="entry name" value="Tetracyclin repressor-like, C-terminal domain"/>
    <property type="match status" value="1"/>
</dbReference>
<dbReference type="Proteomes" id="UP000596202">
    <property type="component" value="Chromosome"/>
</dbReference>
<dbReference type="PANTHER" id="PTHR43479:SF11">
    <property type="entry name" value="ACREF_ENVCD OPERON REPRESSOR-RELATED"/>
    <property type="match status" value="1"/>
</dbReference>
<dbReference type="GeneID" id="93527675"/>
<protein>
    <submittedName>
        <fullName evidence="5">HTH-type transcriptional repressor KstR2</fullName>
    </submittedName>
    <submittedName>
        <fullName evidence="4">TetR/AcrR family transcriptional regulator</fullName>
    </submittedName>
</protein>
<dbReference type="AlphaFoldDB" id="A0A378S1G4"/>
<reference evidence="5 6" key="1">
    <citation type="submission" date="2018-06" db="EMBL/GenBank/DDBJ databases">
        <authorList>
            <consortium name="Pathogen Informatics"/>
            <person name="Doyle S."/>
        </authorList>
    </citation>
    <scope>NUCLEOTIDE SEQUENCE [LARGE SCALE GENOMIC DNA]</scope>
    <source>
        <strain evidence="5 6">NCTC11179</strain>
    </source>
</reference>
<dbReference type="PANTHER" id="PTHR43479">
    <property type="entry name" value="ACREF/ENVCD OPERON REPRESSOR-RELATED"/>
    <property type="match status" value="1"/>
</dbReference>
<dbReference type="Pfam" id="PF17932">
    <property type="entry name" value="TetR_C_24"/>
    <property type="match status" value="1"/>
</dbReference>
<dbReference type="PROSITE" id="PS50977">
    <property type="entry name" value="HTH_TETR_2"/>
    <property type="match status" value="1"/>
</dbReference>
<dbReference type="OrthoDB" id="9789566at2"/>
<reference evidence="4 7" key="2">
    <citation type="submission" date="2021-01" db="EMBL/GenBank/DDBJ databases">
        <title>FDA dAtabase for Regulatory Grade micrObial Sequences (FDA-ARGOS): Supporting development and validation of Infectious Disease Dx tests.</title>
        <authorList>
            <person name="Sproer C."/>
            <person name="Gronow S."/>
            <person name="Severitt S."/>
            <person name="Schroder I."/>
            <person name="Tallon L."/>
            <person name="Sadzewicz L."/>
            <person name="Zhao X."/>
            <person name="Boylan J."/>
            <person name="Ott S."/>
            <person name="Bowen H."/>
            <person name="Vavikolanu K."/>
            <person name="Mehta A."/>
            <person name="Aluvathingal J."/>
            <person name="Nadendla S."/>
            <person name="Lowell S."/>
            <person name="Myers T."/>
            <person name="Yan Y."/>
            <person name="Sichtig H."/>
        </authorList>
    </citation>
    <scope>NUCLEOTIDE SEQUENCE [LARGE SCALE GENOMIC DNA]</scope>
    <source>
        <strain evidence="4 7">FDAARGOS_1131</strain>
    </source>
</reference>
<evidence type="ECO:0000313" key="7">
    <source>
        <dbReference type="Proteomes" id="UP000596202"/>
    </source>
</evidence>
<accession>A0A378S1G4</accession>
<dbReference type="InterPro" id="IPR009057">
    <property type="entry name" value="Homeodomain-like_sf"/>
</dbReference>
<dbReference type="EMBL" id="CP068108">
    <property type="protein sequence ID" value="QQU01747.1"/>
    <property type="molecule type" value="Genomic_DNA"/>
</dbReference>
<dbReference type="Proteomes" id="UP000255024">
    <property type="component" value="Unassembled WGS sequence"/>
</dbReference>